<dbReference type="OrthoDB" id="1607513at2759"/>
<feature type="non-terminal residue" evidence="2">
    <location>
        <position position="177"/>
    </location>
</feature>
<evidence type="ECO:0000313" key="2">
    <source>
        <dbReference type="EMBL" id="KAJ4846016.1"/>
    </source>
</evidence>
<evidence type="ECO:0000256" key="1">
    <source>
        <dbReference type="SAM" id="MobiDB-lite"/>
    </source>
</evidence>
<comment type="caution">
    <text evidence="2">The sequence shown here is derived from an EMBL/GenBank/DDBJ whole genome shotgun (WGS) entry which is preliminary data.</text>
</comment>
<feature type="region of interest" description="Disordered" evidence="1">
    <location>
        <begin position="54"/>
        <end position="94"/>
    </location>
</feature>
<reference evidence="2" key="1">
    <citation type="submission" date="2022-02" db="EMBL/GenBank/DDBJ databases">
        <authorList>
            <person name="Henning P.M."/>
            <person name="McCubbin A.G."/>
            <person name="Shore J.S."/>
        </authorList>
    </citation>
    <scope>NUCLEOTIDE SEQUENCE</scope>
    <source>
        <strain evidence="2">F60SS</strain>
        <tissue evidence="2">Leaves</tissue>
    </source>
</reference>
<feature type="non-terminal residue" evidence="2">
    <location>
        <position position="1"/>
    </location>
</feature>
<keyword evidence="3" id="KW-1185">Reference proteome</keyword>
<dbReference type="AlphaFoldDB" id="A0A9Q0JKI9"/>
<reference evidence="2" key="2">
    <citation type="journal article" date="2023" name="Plants (Basel)">
        <title>Annotation of the Turnera subulata (Passifloraceae) Draft Genome Reveals the S-Locus Evolved after the Divergence of Turneroideae from Passifloroideae in a Stepwise Manner.</title>
        <authorList>
            <person name="Henning P.M."/>
            <person name="Roalson E.H."/>
            <person name="Mir W."/>
            <person name="McCubbin A.G."/>
            <person name="Shore J.S."/>
        </authorList>
    </citation>
    <scope>NUCLEOTIDE SEQUENCE</scope>
    <source>
        <strain evidence="2">F60SS</strain>
    </source>
</reference>
<dbReference type="Proteomes" id="UP001141552">
    <property type="component" value="Unassembled WGS sequence"/>
</dbReference>
<feature type="compositionally biased region" description="Low complexity" evidence="1">
    <location>
        <begin position="54"/>
        <end position="63"/>
    </location>
</feature>
<sequence length="177" mass="20090">DVLPWTEDFNALTWWRDSSSRYNTSRNRQTSKHQHHHLTSACFERELLFLFPPEEMSGNNENEASSEEMAKTRSDDDCDHGNSPGDTSDNDSINDCDCDFEQNSALRYLAMLSCTRGVLPVDGGLLSVLLATNDVFKTLNVDYIREESLCMHEVQKVKAKRVLKDLDGKISLSIDIL</sequence>
<gene>
    <name evidence="2" type="ORF">Tsubulata_002530</name>
</gene>
<evidence type="ECO:0000313" key="3">
    <source>
        <dbReference type="Proteomes" id="UP001141552"/>
    </source>
</evidence>
<dbReference type="EMBL" id="JAKUCV010001512">
    <property type="protein sequence ID" value="KAJ4846016.1"/>
    <property type="molecule type" value="Genomic_DNA"/>
</dbReference>
<organism evidence="2 3">
    <name type="scientific">Turnera subulata</name>
    <dbReference type="NCBI Taxonomy" id="218843"/>
    <lineage>
        <taxon>Eukaryota</taxon>
        <taxon>Viridiplantae</taxon>
        <taxon>Streptophyta</taxon>
        <taxon>Embryophyta</taxon>
        <taxon>Tracheophyta</taxon>
        <taxon>Spermatophyta</taxon>
        <taxon>Magnoliopsida</taxon>
        <taxon>eudicotyledons</taxon>
        <taxon>Gunneridae</taxon>
        <taxon>Pentapetalae</taxon>
        <taxon>rosids</taxon>
        <taxon>fabids</taxon>
        <taxon>Malpighiales</taxon>
        <taxon>Passifloraceae</taxon>
        <taxon>Turnera</taxon>
    </lineage>
</organism>
<accession>A0A9Q0JKI9</accession>
<protein>
    <submittedName>
        <fullName evidence="2">Uncharacterized protein</fullName>
    </submittedName>
</protein>
<name>A0A9Q0JKI9_9ROSI</name>
<proteinExistence type="predicted"/>